<dbReference type="GO" id="GO:0004888">
    <property type="term" value="F:transmembrane signaling receptor activity"/>
    <property type="evidence" value="ECO:0007669"/>
    <property type="project" value="TreeGrafter"/>
</dbReference>
<dbReference type="CDD" id="cd06225">
    <property type="entry name" value="HAMP"/>
    <property type="match status" value="1"/>
</dbReference>
<evidence type="ECO:0000256" key="4">
    <source>
        <dbReference type="ARBA" id="ARBA00029447"/>
    </source>
</evidence>
<dbReference type="InterPro" id="IPR051310">
    <property type="entry name" value="MCP_chemotaxis"/>
</dbReference>
<keyword evidence="5" id="KW-0472">Membrane</keyword>
<dbReference type="Pfam" id="PF00672">
    <property type="entry name" value="HAMP"/>
    <property type="match status" value="1"/>
</dbReference>
<evidence type="ECO:0000313" key="7">
    <source>
        <dbReference type="EMBL" id="MBG0561005.1"/>
    </source>
</evidence>
<evidence type="ECO:0000256" key="5">
    <source>
        <dbReference type="SAM" id="Phobius"/>
    </source>
</evidence>
<dbReference type="SMART" id="SM00304">
    <property type="entry name" value="HAMP"/>
    <property type="match status" value="1"/>
</dbReference>
<dbReference type="GO" id="GO:0005886">
    <property type="term" value="C:plasma membrane"/>
    <property type="evidence" value="ECO:0007669"/>
    <property type="project" value="TreeGrafter"/>
</dbReference>
<accession>A0A931C0G3</accession>
<evidence type="ECO:0000259" key="6">
    <source>
        <dbReference type="PROSITE" id="PS50885"/>
    </source>
</evidence>
<reference evidence="7" key="1">
    <citation type="submission" date="2020-11" db="EMBL/GenBank/DDBJ databases">
        <title>Isolation and identification of active actinomycetes.</title>
        <authorList>
            <person name="Sun X."/>
        </authorList>
    </citation>
    <scope>NUCLEOTIDE SEQUENCE</scope>
    <source>
        <strain evidence="7">NEAU-A11</strain>
    </source>
</reference>
<keyword evidence="3 5" id="KW-1133">Transmembrane helix</keyword>
<gene>
    <name evidence="7" type="ORF">I4J89_05965</name>
</gene>
<dbReference type="PROSITE" id="PS50885">
    <property type="entry name" value="HAMP"/>
    <property type="match status" value="1"/>
</dbReference>
<dbReference type="RefSeq" id="WP_196412828.1">
    <property type="nucleotide sequence ID" value="NZ_JADQTO010000003.1"/>
</dbReference>
<dbReference type="GO" id="GO:0006935">
    <property type="term" value="P:chemotaxis"/>
    <property type="evidence" value="ECO:0007669"/>
    <property type="project" value="UniProtKB-KW"/>
</dbReference>
<feature type="transmembrane region" description="Helical" evidence="5">
    <location>
        <begin position="71"/>
        <end position="91"/>
    </location>
</feature>
<dbReference type="SUPFAM" id="SSF158472">
    <property type="entry name" value="HAMP domain-like"/>
    <property type="match status" value="1"/>
</dbReference>
<dbReference type="PANTHER" id="PTHR43531:SF11">
    <property type="entry name" value="METHYL-ACCEPTING CHEMOTAXIS PROTEIN 3"/>
    <property type="match status" value="1"/>
</dbReference>
<name>A0A931C0G3_9ACTN</name>
<dbReference type="InterPro" id="IPR003660">
    <property type="entry name" value="HAMP_dom"/>
</dbReference>
<evidence type="ECO:0000256" key="1">
    <source>
        <dbReference type="ARBA" id="ARBA00022500"/>
    </source>
</evidence>
<keyword evidence="8" id="KW-1185">Reference proteome</keyword>
<feature type="domain" description="HAMP" evidence="6">
    <location>
        <begin position="93"/>
        <end position="145"/>
    </location>
</feature>
<evidence type="ECO:0000256" key="3">
    <source>
        <dbReference type="ARBA" id="ARBA00022989"/>
    </source>
</evidence>
<sequence>MQNYRALRDTIIFRKPMAAGYEMPAPDQILPEFNRVETAMNGAMDELQSAEEADADAMAVHGNDSYEQARLVTLLGLIIGFVLAAFIGFGVMRLIKRQLATVSTALSAVADGDLTVSAEVRSRHELGQMAEATNRARDGLVTSVRQLSHGAEERAT</sequence>
<comment type="caution">
    <text evidence="7">The sequence shown here is derived from an EMBL/GenBank/DDBJ whole genome shotgun (WGS) entry which is preliminary data.</text>
</comment>
<dbReference type="Proteomes" id="UP000598146">
    <property type="component" value="Unassembled WGS sequence"/>
</dbReference>
<keyword evidence="2 5" id="KW-0812">Transmembrane</keyword>
<dbReference type="AlphaFoldDB" id="A0A931C0G3"/>
<protein>
    <submittedName>
        <fullName evidence="7">Methyl-accepting chemotaxis protein</fullName>
    </submittedName>
</protein>
<evidence type="ECO:0000256" key="2">
    <source>
        <dbReference type="ARBA" id="ARBA00022692"/>
    </source>
</evidence>
<evidence type="ECO:0000313" key="8">
    <source>
        <dbReference type="Proteomes" id="UP000598146"/>
    </source>
</evidence>
<comment type="similarity">
    <text evidence="4">Belongs to the methyl-accepting chemotaxis (MCP) protein family.</text>
</comment>
<dbReference type="GO" id="GO:0007165">
    <property type="term" value="P:signal transduction"/>
    <property type="evidence" value="ECO:0007669"/>
    <property type="project" value="InterPro"/>
</dbReference>
<keyword evidence="1" id="KW-0145">Chemotaxis</keyword>
<dbReference type="EMBL" id="JADQTO010000003">
    <property type="protein sequence ID" value="MBG0561005.1"/>
    <property type="molecule type" value="Genomic_DNA"/>
</dbReference>
<organism evidence="7 8">
    <name type="scientific">Actinoplanes aureus</name>
    <dbReference type="NCBI Taxonomy" id="2792083"/>
    <lineage>
        <taxon>Bacteria</taxon>
        <taxon>Bacillati</taxon>
        <taxon>Actinomycetota</taxon>
        <taxon>Actinomycetes</taxon>
        <taxon>Micromonosporales</taxon>
        <taxon>Micromonosporaceae</taxon>
        <taxon>Actinoplanes</taxon>
    </lineage>
</organism>
<dbReference type="Gene3D" id="6.10.340.10">
    <property type="match status" value="1"/>
</dbReference>
<dbReference type="PANTHER" id="PTHR43531">
    <property type="entry name" value="PROTEIN ICFG"/>
    <property type="match status" value="1"/>
</dbReference>
<proteinExistence type="inferred from homology"/>